<dbReference type="Pfam" id="PF00443">
    <property type="entry name" value="UCH"/>
    <property type="match status" value="1"/>
</dbReference>
<comment type="caution">
    <text evidence="3">The sequence shown here is derived from an EMBL/GenBank/DDBJ whole genome shotgun (WGS) entry which is preliminary data.</text>
</comment>
<dbReference type="GO" id="GO:0004843">
    <property type="term" value="F:cysteine-type deubiquitinase activity"/>
    <property type="evidence" value="ECO:0007669"/>
    <property type="project" value="InterPro"/>
</dbReference>
<dbReference type="InterPro" id="IPR001394">
    <property type="entry name" value="Peptidase_C19_UCH"/>
</dbReference>
<dbReference type="PROSITE" id="PS50235">
    <property type="entry name" value="USP_3"/>
    <property type="match status" value="1"/>
</dbReference>
<dbReference type="CDD" id="cd02674">
    <property type="entry name" value="Peptidase_C19R"/>
    <property type="match status" value="1"/>
</dbReference>
<feature type="domain" description="USP" evidence="2">
    <location>
        <begin position="1"/>
        <end position="128"/>
    </location>
</feature>
<dbReference type="AlphaFoldDB" id="A0AAD8JHI1"/>
<dbReference type="Proteomes" id="UP001237642">
    <property type="component" value="Unassembled WGS sequence"/>
</dbReference>
<reference evidence="3" key="2">
    <citation type="submission" date="2023-05" db="EMBL/GenBank/DDBJ databases">
        <authorList>
            <person name="Schelkunov M.I."/>
        </authorList>
    </citation>
    <scope>NUCLEOTIDE SEQUENCE</scope>
    <source>
        <strain evidence="3">Hsosn_3</strain>
        <tissue evidence="3">Leaf</tissue>
    </source>
</reference>
<evidence type="ECO:0000256" key="1">
    <source>
        <dbReference type="ARBA" id="ARBA00009085"/>
    </source>
</evidence>
<accession>A0AAD8JHI1</accession>
<evidence type="ECO:0000313" key="3">
    <source>
        <dbReference type="EMBL" id="KAK1404645.1"/>
    </source>
</evidence>
<gene>
    <name evidence="3" type="ORF">POM88_004250</name>
</gene>
<keyword evidence="4" id="KW-1185">Reference proteome</keyword>
<dbReference type="InterPro" id="IPR038765">
    <property type="entry name" value="Papain-like_cys_pep_sf"/>
</dbReference>
<dbReference type="InterPro" id="IPR018200">
    <property type="entry name" value="USP_CS"/>
</dbReference>
<organism evidence="3 4">
    <name type="scientific">Heracleum sosnowskyi</name>
    <dbReference type="NCBI Taxonomy" id="360622"/>
    <lineage>
        <taxon>Eukaryota</taxon>
        <taxon>Viridiplantae</taxon>
        <taxon>Streptophyta</taxon>
        <taxon>Embryophyta</taxon>
        <taxon>Tracheophyta</taxon>
        <taxon>Spermatophyta</taxon>
        <taxon>Magnoliopsida</taxon>
        <taxon>eudicotyledons</taxon>
        <taxon>Gunneridae</taxon>
        <taxon>Pentapetalae</taxon>
        <taxon>asterids</taxon>
        <taxon>campanulids</taxon>
        <taxon>Apiales</taxon>
        <taxon>Apiaceae</taxon>
        <taxon>Apioideae</taxon>
        <taxon>apioid superclade</taxon>
        <taxon>Tordylieae</taxon>
        <taxon>Tordyliinae</taxon>
        <taxon>Heracleum</taxon>
    </lineage>
</organism>
<protein>
    <submittedName>
        <fullName evidence="3">Ubiquitin carboxyl-terminal hydrolase 8</fullName>
    </submittedName>
</protein>
<dbReference type="EMBL" id="JAUIZM010000001">
    <property type="protein sequence ID" value="KAK1404645.1"/>
    <property type="molecule type" value="Genomic_DNA"/>
</dbReference>
<dbReference type="Gene3D" id="3.90.70.10">
    <property type="entry name" value="Cysteine proteinases"/>
    <property type="match status" value="1"/>
</dbReference>
<comment type="similarity">
    <text evidence="1">Belongs to the peptidase C19 family.</text>
</comment>
<dbReference type="PANTHER" id="PTHR21646:SF75">
    <property type="entry name" value="UBIQUITIN CARBOXYL-TERMINAL HYDROLASE"/>
    <property type="match status" value="1"/>
</dbReference>
<dbReference type="InterPro" id="IPR050185">
    <property type="entry name" value="Ub_carboxyl-term_hydrolase"/>
</dbReference>
<evidence type="ECO:0000259" key="2">
    <source>
        <dbReference type="PROSITE" id="PS50235"/>
    </source>
</evidence>
<dbReference type="SUPFAM" id="SSF54001">
    <property type="entry name" value="Cysteine proteinases"/>
    <property type="match status" value="1"/>
</dbReference>
<dbReference type="PANTHER" id="PTHR21646">
    <property type="entry name" value="UBIQUITIN CARBOXYL-TERMINAL HYDROLASE"/>
    <property type="match status" value="1"/>
</dbReference>
<dbReference type="InterPro" id="IPR028889">
    <property type="entry name" value="USP"/>
</dbReference>
<reference evidence="3" key="1">
    <citation type="submission" date="2023-02" db="EMBL/GenBank/DDBJ databases">
        <title>Genome of toxic invasive species Heracleum sosnowskyi carries increased number of genes despite the absence of recent whole-genome duplications.</title>
        <authorList>
            <person name="Schelkunov M."/>
            <person name="Shtratnikova V."/>
            <person name="Makarenko M."/>
            <person name="Klepikova A."/>
            <person name="Omelchenko D."/>
            <person name="Novikova G."/>
            <person name="Obukhova E."/>
            <person name="Bogdanov V."/>
            <person name="Penin A."/>
            <person name="Logacheva M."/>
        </authorList>
    </citation>
    <scope>NUCLEOTIDE SEQUENCE</scope>
    <source>
        <strain evidence="3">Hsosn_3</strain>
        <tissue evidence="3">Leaf</tissue>
    </source>
</reference>
<proteinExistence type="inferred from homology"/>
<name>A0AAD8JHI1_9APIA</name>
<evidence type="ECO:0000313" key="4">
    <source>
        <dbReference type="Proteomes" id="UP001237642"/>
    </source>
</evidence>
<dbReference type="GO" id="GO:0016579">
    <property type="term" value="P:protein deubiquitination"/>
    <property type="evidence" value="ECO:0007669"/>
    <property type="project" value="InterPro"/>
</dbReference>
<dbReference type="PROSITE" id="PS00973">
    <property type="entry name" value="USP_2"/>
    <property type="match status" value="1"/>
</dbReference>
<sequence>MWYCPKCKEHRQASKKLDLWRLPEILVIHLKRFSYNRFSKNKLGTFVDFPVEDFDLTDYTVHKINGVSERYVLYAIINHYGSLGGGHYTAFVQLAQNQWYEFDDSHVSLVAEEQIKTSAAYVLFYRRI</sequence>
<keyword evidence="3" id="KW-0378">Hydrolase</keyword>